<reference evidence="2" key="1">
    <citation type="submission" date="2016-10" db="EMBL/GenBank/DDBJ databases">
        <authorList>
            <person name="Varghese N."/>
            <person name="Submissions S."/>
        </authorList>
    </citation>
    <scope>NUCLEOTIDE SEQUENCE [LARGE SCALE GENOMIC DNA]</scope>
    <source>
        <strain evidence="2">IBRC-M 10760</strain>
    </source>
</reference>
<evidence type="ECO:0000313" key="2">
    <source>
        <dbReference type="Proteomes" id="UP000199076"/>
    </source>
</evidence>
<accession>A0A1G7TQG5</accession>
<sequence>MDSLMPSEPPTSPADLASAIDESFEYHDRLYERETVPEYEQQIKGLVEDLL</sequence>
<dbReference type="EMBL" id="FNBK01000028">
    <property type="protein sequence ID" value="SDG37412.1"/>
    <property type="molecule type" value="Genomic_DNA"/>
</dbReference>
<dbReference type="AlphaFoldDB" id="A0A1G7TQG5"/>
<dbReference type="Proteomes" id="UP000199076">
    <property type="component" value="Unassembled WGS sequence"/>
</dbReference>
<protein>
    <submittedName>
        <fullName evidence="1">Uncharacterized protein</fullName>
    </submittedName>
</protein>
<gene>
    <name evidence="1" type="ORF">SAMN05216218_1287</name>
</gene>
<evidence type="ECO:0000313" key="1">
    <source>
        <dbReference type="EMBL" id="SDG37412.1"/>
    </source>
</evidence>
<name>A0A1G7TQG5_9EURY</name>
<organism evidence="1 2">
    <name type="scientific">Halorientalis regularis</name>
    <dbReference type="NCBI Taxonomy" id="660518"/>
    <lineage>
        <taxon>Archaea</taxon>
        <taxon>Methanobacteriati</taxon>
        <taxon>Methanobacteriota</taxon>
        <taxon>Stenosarchaea group</taxon>
        <taxon>Halobacteria</taxon>
        <taxon>Halobacteriales</taxon>
        <taxon>Haloarculaceae</taxon>
        <taxon>Halorientalis</taxon>
    </lineage>
</organism>
<keyword evidence="2" id="KW-1185">Reference proteome</keyword>
<proteinExistence type="predicted"/>